<keyword evidence="2" id="KW-0472">Membrane</keyword>
<evidence type="ECO:0000313" key="4">
    <source>
        <dbReference type="Proteomes" id="UP001364617"/>
    </source>
</evidence>
<keyword evidence="2" id="KW-0812">Transmembrane</keyword>
<dbReference type="GO" id="GO:0016020">
    <property type="term" value="C:membrane"/>
    <property type="evidence" value="ECO:0007669"/>
    <property type="project" value="TreeGrafter"/>
</dbReference>
<dbReference type="GO" id="GO:0008289">
    <property type="term" value="F:lipid binding"/>
    <property type="evidence" value="ECO:0007669"/>
    <property type="project" value="InterPro"/>
</dbReference>
<dbReference type="GO" id="GO:0042157">
    <property type="term" value="P:lipoprotein metabolic process"/>
    <property type="evidence" value="ECO:0007669"/>
    <property type="project" value="InterPro"/>
</dbReference>
<keyword evidence="2" id="KW-1133">Transmembrane helix</keyword>
<dbReference type="InterPro" id="IPR008405">
    <property type="entry name" value="ApoL"/>
</dbReference>
<evidence type="ECO:0000256" key="1">
    <source>
        <dbReference type="ARBA" id="ARBA00010090"/>
    </source>
</evidence>
<dbReference type="PANTHER" id="PTHR14096">
    <property type="entry name" value="APOLIPOPROTEIN L"/>
    <property type="match status" value="1"/>
</dbReference>
<evidence type="ECO:0000256" key="2">
    <source>
        <dbReference type="SAM" id="Phobius"/>
    </source>
</evidence>
<comment type="similarity">
    <text evidence="1">Belongs to the apolipoprotein L family.</text>
</comment>
<accession>A0AAN9DEG4</accession>
<keyword evidence="4" id="KW-1185">Reference proteome</keyword>
<protein>
    <submittedName>
        <fullName evidence="3">Uncharacterized protein</fullName>
    </submittedName>
</protein>
<dbReference type="EMBL" id="JAYKXH010000007">
    <property type="protein sequence ID" value="KAK7163819.1"/>
    <property type="molecule type" value="Genomic_DNA"/>
</dbReference>
<dbReference type="PANTHER" id="PTHR14096:SF28">
    <property type="entry name" value="APOLIPOPROTEIN L, 1-RELATED"/>
    <property type="match status" value="1"/>
</dbReference>
<dbReference type="Proteomes" id="UP001364617">
    <property type="component" value="Unassembled WGS sequence"/>
</dbReference>
<dbReference type="GO" id="GO:0006869">
    <property type="term" value="P:lipid transport"/>
    <property type="evidence" value="ECO:0007669"/>
    <property type="project" value="InterPro"/>
</dbReference>
<organism evidence="3 4">
    <name type="scientific">Phoxinus phoxinus</name>
    <name type="common">Eurasian minnow</name>
    <dbReference type="NCBI Taxonomy" id="58324"/>
    <lineage>
        <taxon>Eukaryota</taxon>
        <taxon>Metazoa</taxon>
        <taxon>Chordata</taxon>
        <taxon>Craniata</taxon>
        <taxon>Vertebrata</taxon>
        <taxon>Euteleostomi</taxon>
        <taxon>Actinopterygii</taxon>
        <taxon>Neopterygii</taxon>
        <taxon>Teleostei</taxon>
        <taxon>Ostariophysi</taxon>
        <taxon>Cypriniformes</taxon>
        <taxon>Leuciscidae</taxon>
        <taxon>Phoxininae</taxon>
        <taxon>Phoxinus</taxon>
    </lineage>
</organism>
<comment type="caution">
    <text evidence="3">The sequence shown here is derived from an EMBL/GenBank/DDBJ whole genome shotgun (WGS) entry which is preliminary data.</text>
</comment>
<dbReference type="GO" id="GO:0005576">
    <property type="term" value="C:extracellular region"/>
    <property type="evidence" value="ECO:0007669"/>
    <property type="project" value="InterPro"/>
</dbReference>
<evidence type="ECO:0000313" key="3">
    <source>
        <dbReference type="EMBL" id="KAK7163819.1"/>
    </source>
</evidence>
<feature type="transmembrane region" description="Helical" evidence="2">
    <location>
        <begin position="499"/>
        <end position="518"/>
    </location>
</feature>
<name>A0AAN9DEG4_9TELE</name>
<proteinExistence type="inferred from homology"/>
<gene>
    <name evidence="3" type="ORF">R3I93_007787</name>
</gene>
<reference evidence="3 4" key="1">
    <citation type="submission" date="2024-02" db="EMBL/GenBank/DDBJ databases">
        <title>Chromosome-level genome assembly of the Eurasian Minnow (Phoxinus phoxinus).</title>
        <authorList>
            <person name="Oriowo T.O."/>
            <person name="Martin S."/>
            <person name="Stange M."/>
            <person name="Chrysostomakis Y."/>
            <person name="Brown T."/>
            <person name="Winkler S."/>
            <person name="Kukowka S."/>
            <person name="Myers E.W."/>
            <person name="Bohne A."/>
        </authorList>
    </citation>
    <scope>NUCLEOTIDE SEQUENCE [LARGE SCALE GENOMIC DNA]</scope>
    <source>
        <strain evidence="3">ZFMK-TIS-60720</strain>
        <tissue evidence="3">Whole Organism</tissue>
    </source>
</reference>
<sequence length="582" mass="64693">MEGADILCDSLFRWLENRKECAGKLLELAQELEDVHRGSNIAQVVGAATTVLSISGALIATVFSGGLATPLLVAATAGTAVSATSTLVEAGMSSSTFNKAIELIKEDEKVGENIQKQLGDLKDRCGEAPLGAHADELDCEVATRLMWALARRRNIPVPLDFLRAFYRATFFRHMTPGGLAPDKAKRFIFQALRAVGFFGVMTCGLKVSAKVMMKNIGRIGIKAVAKAGSKALGVIGVGMCLYDLIVTSEELVKGNRVTEASKFLWDSAGEILDGQRKLKEQLDAMNEIIQKLFQMKNLIKDLGGYSLSMTENGQKIMDYIMGTCTDNRVVSWLQGITHQIVLVNLLQFCQEWLTTHEEDLKKPSGGHVHIVFVAHGRIVEQFMPAGGLVPTPNIRDTVIYSPWNCLIDANVAFAIAQDFIQVTDRKFYNTNNDVYYEPNPLPNHWNSMRGSRHDIPVILLSPVTPEDPAWKCFQQYWMNRGMEIQNRVIIPYFAPQVNVFGEIPLFILIFVASFLLMLSNKTATVHLAACLGRGGTPARPEEWRTQYAYTSDGTLMSVNLDDRNMNTTLFRALRSMFDRNRR</sequence>
<dbReference type="AlphaFoldDB" id="A0AAN9DEG4"/>